<reference evidence="1" key="2">
    <citation type="submission" date="2014-03" db="EMBL/GenBank/DDBJ databases">
        <authorList>
            <person name="Genoscope - CEA"/>
        </authorList>
    </citation>
    <scope>NUCLEOTIDE SEQUENCE</scope>
</reference>
<evidence type="ECO:0000313" key="1">
    <source>
        <dbReference type="EMBL" id="CDR03492.1"/>
    </source>
</evidence>
<protein>
    <recommendedName>
        <fullName evidence="3">Reverse transcriptase domain-containing protein</fullName>
    </recommendedName>
</protein>
<reference evidence="1" key="1">
    <citation type="journal article" date="2014" name="Nat. Commun.">
        <title>The rainbow trout genome provides novel insights into evolution after whole-genome duplication in vertebrates.</title>
        <authorList>
            <person name="Berthelot C."/>
            <person name="Brunet F."/>
            <person name="Chalopin D."/>
            <person name="Juanchich A."/>
            <person name="Bernard M."/>
            <person name="Noel B."/>
            <person name="Bento P."/>
            <person name="Da Silva C."/>
            <person name="Labadie K."/>
            <person name="Alberti A."/>
            <person name="Aury J.M."/>
            <person name="Louis A."/>
            <person name="Dehais P."/>
            <person name="Bardou P."/>
            <person name="Montfort J."/>
            <person name="Klopp C."/>
            <person name="Cabau C."/>
            <person name="Gaspin C."/>
            <person name="Thorgaard G.H."/>
            <person name="Boussaha M."/>
            <person name="Quillet E."/>
            <person name="Guyomard R."/>
            <person name="Galiana D."/>
            <person name="Bobe J."/>
            <person name="Volff J.N."/>
            <person name="Genet C."/>
            <person name="Wincker P."/>
            <person name="Jaillon O."/>
            <person name="Roest Crollius H."/>
            <person name="Guiguen Y."/>
        </authorList>
    </citation>
    <scope>NUCLEOTIDE SEQUENCE [LARGE SCALE GENOMIC DNA]</scope>
</reference>
<dbReference type="Proteomes" id="UP000193380">
    <property type="component" value="Unassembled WGS sequence"/>
</dbReference>
<sequence>MFSFPSHPLPLNEDYSKEFFPNNIRNGKLTNVQEDQYEGQIRGRTFEAIKSFQSGKTPGLDGIPLEVYYNILFFYILKALLLDCFNYSYRNGSLSGTQQEGLISLLLKQDPDGKYKDPVYLKKTGDPLHFNVVMQKY</sequence>
<evidence type="ECO:0000313" key="2">
    <source>
        <dbReference type="Proteomes" id="UP000193380"/>
    </source>
</evidence>
<dbReference type="EMBL" id="FR966855">
    <property type="protein sequence ID" value="CDR03492.1"/>
    <property type="molecule type" value="Genomic_DNA"/>
</dbReference>
<dbReference type="AlphaFoldDB" id="A0A060ZMF9"/>
<dbReference type="PaxDb" id="8022-A0A060ZMF9"/>
<evidence type="ECO:0008006" key="3">
    <source>
        <dbReference type="Google" id="ProtNLM"/>
    </source>
</evidence>
<name>A0A060ZMF9_ONCMY</name>
<accession>A0A060ZMF9</accession>
<proteinExistence type="predicted"/>
<organism evidence="1 2">
    <name type="scientific">Oncorhynchus mykiss</name>
    <name type="common">Rainbow trout</name>
    <name type="synonym">Salmo gairdneri</name>
    <dbReference type="NCBI Taxonomy" id="8022"/>
    <lineage>
        <taxon>Eukaryota</taxon>
        <taxon>Metazoa</taxon>
        <taxon>Chordata</taxon>
        <taxon>Craniata</taxon>
        <taxon>Vertebrata</taxon>
        <taxon>Euteleostomi</taxon>
        <taxon>Actinopterygii</taxon>
        <taxon>Neopterygii</taxon>
        <taxon>Teleostei</taxon>
        <taxon>Protacanthopterygii</taxon>
        <taxon>Salmoniformes</taxon>
        <taxon>Salmonidae</taxon>
        <taxon>Salmoninae</taxon>
        <taxon>Oncorhynchus</taxon>
    </lineage>
</organism>
<gene>
    <name evidence="1" type="ORF">GSONMT00009009001</name>
</gene>